<evidence type="ECO:0000256" key="4">
    <source>
        <dbReference type="PIRSR" id="PIRSR000390-2"/>
    </source>
</evidence>
<keyword evidence="6" id="KW-0032">Aminotransferase</keyword>
<dbReference type="InterPro" id="IPR015421">
    <property type="entry name" value="PyrdxlP-dep_Trfase_major"/>
</dbReference>
<dbReference type="PIRSF" id="PIRSF000390">
    <property type="entry name" value="PLP_StrS"/>
    <property type="match status" value="1"/>
</dbReference>
<feature type="active site" description="Proton acceptor" evidence="3">
    <location>
        <position position="188"/>
    </location>
</feature>
<keyword evidence="6" id="KW-0808">Transferase</keyword>
<protein>
    <submittedName>
        <fullName evidence="6">UDP-4-amino-4, 6-dideoxy-N-acetyl-beta-L-altrosamine transaminase</fullName>
        <ecNumber evidence="6">2.6.1.92</ecNumber>
    </submittedName>
</protein>
<keyword evidence="1 4" id="KW-0663">Pyridoxal phosphate</keyword>
<dbReference type="EC" id="2.6.1.92" evidence="6"/>
<dbReference type="PANTHER" id="PTHR30244">
    <property type="entry name" value="TRANSAMINASE"/>
    <property type="match status" value="1"/>
</dbReference>
<accession>A0A553JT23</accession>
<dbReference type="GO" id="GO:0030170">
    <property type="term" value="F:pyridoxal phosphate binding"/>
    <property type="evidence" value="ECO:0007669"/>
    <property type="project" value="TreeGrafter"/>
</dbReference>
<evidence type="ECO:0000256" key="2">
    <source>
        <dbReference type="ARBA" id="ARBA00037999"/>
    </source>
</evidence>
<dbReference type="InterPro" id="IPR000653">
    <property type="entry name" value="DegT/StrS_aminotransferase"/>
</dbReference>
<dbReference type="RefSeq" id="WP_143563202.1">
    <property type="nucleotide sequence ID" value="NZ_BMPL01000003.1"/>
</dbReference>
<evidence type="ECO:0000313" key="6">
    <source>
        <dbReference type="EMBL" id="TRY15590.1"/>
    </source>
</evidence>
<name>A0A553JT23_SHEHA</name>
<evidence type="ECO:0000256" key="5">
    <source>
        <dbReference type="RuleBase" id="RU004508"/>
    </source>
</evidence>
<proteinExistence type="inferred from homology"/>
<dbReference type="GO" id="GO:0008483">
    <property type="term" value="F:transaminase activity"/>
    <property type="evidence" value="ECO:0007669"/>
    <property type="project" value="UniProtKB-KW"/>
</dbReference>
<dbReference type="PANTHER" id="PTHR30244:SF34">
    <property type="entry name" value="DTDP-4-AMINO-4,6-DIDEOXYGALACTOSE TRANSAMINASE"/>
    <property type="match status" value="1"/>
</dbReference>
<dbReference type="GO" id="GO:0000271">
    <property type="term" value="P:polysaccharide biosynthetic process"/>
    <property type="evidence" value="ECO:0007669"/>
    <property type="project" value="TreeGrafter"/>
</dbReference>
<feature type="modified residue" description="N6-(pyridoxal phosphate)lysine" evidence="4">
    <location>
        <position position="188"/>
    </location>
</feature>
<dbReference type="Pfam" id="PF01041">
    <property type="entry name" value="DegT_DnrJ_EryC1"/>
    <property type="match status" value="1"/>
</dbReference>
<evidence type="ECO:0000256" key="3">
    <source>
        <dbReference type="PIRSR" id="PIRSR000390-1"/>
    </source>
</evidence>
<dbReference type="InterPro" id="IPR020026">
    <property type="entry name" value="PseC"/>
</dbReference>
<dbReference type="InterPro" id="IPR015422">
    <property type="entry name" value="PyrdxlP-dep_Trfase_small"/>
</dbReference>
<dbReference type="Gene3D" id="3.90.1150.10">
    <property type="entry name" value="Aspartate Aminotransferase, domain 1"/>
    <property type="match status" value="1"/>
</dbReference>
<gene>
    <name evidence="6" type="primary">pseC</name>
    <name evidence="6" type="ORF">FN961_03700</name>
</gene>
<dbReference type="Proteomes" id="UP000318126">
    <property type="component" value="Unassembled WGS sequence"/>
</dbReference>
<evidence type="ECO:0000313" key="7">
    <source>
        <dbReference type="Proteomes" id="UP000318126"/>
    </source>
</evidence>
<reference evidence="7" key="1">
    <citation type="submission" date="2019-07" db="EMBL/GenBank/DDBJ databases">
        <title>Shewanella sp. YLB-08 draft genomic sequence.</title>
        <authorList>
            <person name="Yu L."/>
        </authorList>
    </citation>
    <scope>NUCLEOTIDE SEQUENCE [LARGE SCALE GENOMIC DNA]</scope>
    <source>
        <strain evidence="7">JCM 20706</strain>
    </source>
</reference>
<dbReference type="Gene3D" id="3.40.640.10">
    <property type="entry name" value="Type I PLP-dependent aspartate aminotransferase-like (Major domain)"/>
    <property type="match status" value="1"/>
</dbReference>
<dbReference type="CDD" id="cd00616">
    <property type="entry name" value="AHBA_syn"/>
    <property type="match status" value="1"/>
</dbReference>
<dbReference type="EMBL" id="VKGK01000003">
    <property type="protein sequence ID" value="TRY15590.1"/>
    <property type="molecule type" value="Genomic_DNA"/>
</dbReference>
<dbReference type="NCBIfam" id="TIGR03588">
    <property type="entry name" value="PseC"/>
    <property type="match status" value="1"/>
</dbReference>
<dbReference type="AlphaFoldDB" id="A0A553JT23"/>
<comment type="caution">
    <text evidence="6">The sequence shown here is derived from an EMBL/GenBank/DDBJ whole genome shotgun (WGS) entry which is preliminary data.</text>
</comment>
<evidence type="ECO:0000256" key="1">
    <source>
        <dbReference type="ARBA" id="ARBA00022898"/>
    </source>
</evidence>
<organism evidence="6 7">
    <name type="scientific">Shewanella hanedai</name>
    <name type="common">Alteromonas hanedai</name>
    <dbReference type="NCBI Taxonomy" id="25"/>
    <lineage>
        <taxon>Bacteria</taxon>
        <taxon>Pseudomonadati</taxon>
        <taxon>Pseudomonadota</taxon>
        <taxon>Gammaproteobacteria</taxon>
        <taxon>Alteromonadales</taxon>
        <taxon>Shewanellaceae</taxon>
        <taxon>Shewanella</taxon>
    </lineage>
</organism>
<sequence>MIPYGRQNISVEDIDAVTAVLNSDYLTQGPQVPLFEKNICAVTKAKYAVAANSATSMLHVACLALGVGEGDSVWTSPITFVASANCALYCGASIDFVDVEPSTGNMCAQALEKKLQQAKINNSLPKVLIPVHMAGHSCDMKAIGSLAHSYGVKVIEDASHGIGGSYGGSKIGACQYSDITIFSFHPVKIITTAEGGVATTNDISLFESMAQFRSHGIIRNRELMLRPDEGDWYYEQHTLGFNYRMTDLHAALGNSQIKRLDNFILQRNKLAKSYQNALADLGLTCVTPLINSHSAYHLMIVQLPHHIVRKDIFNAMRAKDISVHVHYFPVHLQPYYLQKGFAENDFPNAECFYQHCLTLPLYPDLKEEDQNFIISTLRGLLT</sequence>
<comment type="similarity">
    <text evidence="2 5">Belongs to the DegT/DnrJ/EryC1 family.</text>
</comment>
<dbReference type="SUPFAM" id="SSF53383">
    <property type="entry name" value="PLP-dependent transferases"/>
    <property type="match status" value="1"/>
</dbReference>
<keyword evidence="7" id="KW-1185">Reference proteome</keyword>
<dbReference type="InterPro" id="IPR015424">
    <property type="entry name" value="PyrdxlP-dep_Trfase"/>
</dbReference>
<dbReference type="OrthoDB" id="9804264at2"/>